<dbReference type="Proteomes" id="UP001139095">
    <property type="component" value="Unassembled WGS sequence"/>
</dbReference>
<dbReference type="InterPro" id="IPR021457">
    <property type="entry name" value="DUF3108"/>
</dbReference>
<feature type="chain" id="PRO_5040989673" evidence="1">
    <location>
        <begin position="24"/>
        <end position="254"/>
    </location>
</feature>
<reference evidence="2" key="1">
    <citation type="submission" date="2021-10" db="EMBL/GenBank/DDBJ databases">
        <title>Marinomonas pontica sp. nov., isolated from the Black Sea.</title>
        <authorList>
            <person name="Zhao L.-H."/>
            <person name="Xue J.-H."/>
        </authorList>
    </citation>
    <scope>NUCLEOTIDE SEQUENCE</scope>
    <source>
        <strain evidence="2">E8</strain>
    </source>
</reference>
<evidence type="ECO:0000313" key="3">
    <source>
        <dbReference type="Proteomes" id="UP001139095"/>
    </source>
</evidence>
<dbReference type="RefSeq" id="WP_226754518.1">
    <property type="nucleotide sequence ID" value="NZ_JAJATW010000013.1"/>
</dbReference>
<dbReference type="Pfam" id="PF11306">
    <property type="entry name" value="DUF3108"/>
    <property type="match status" value="1"/>
</dbReference>
<dbReference type="EMBL" id="JAJATW010000013">
    <property type="protein sequence ID" value="MCB5162165.1"/>
    <property type="molecule type" value="Genomic_DNA"/>
</dbReference>
<sequence length="254" mass="29221">MRVRKTPLLLLAVFMNYPTLSFATTEPQPLSKPQSETKIPSAQDNFLLPYSAVYSTVWKKGISLKVKGKQALSKLDGNDWQFVFSADSMLASLYESSIFHVKDHQIIPILYEYKTSALGKKRSAILTFNWEKNLVRNDIKDKPWNLSINPNTLDKLSIQLQVRQDLKQGKNDFDYQIADGGHIKNWHFRRLQMETVNTKIGRFPAIKVIRTDNLGEGKKTAFWFAPTHDYLLVKLEHTEDGESYQLDIESLSQP</sequence>
<evidence type="ECO:0000256" key="1">
    <source>
        <dbReference type="SAM" id="SignalP"/>
    </source>
</evidence>
<gene>
    <name evidence="2" type="ORF">LG368_09655</name>
</gene>
<keyword evidence="3" id="KW-1185">Reference proteome</keyword>
<comment type="caution">
    <text evidence="2">The sequence shown here is derived from an EMBL/GenBank/DDBJ whole genome shotgun (WGS) entry which is preliminary data.</text>
</comment>
<protein>
    <submittedName>
        <fullName evidence="2">DUF3108 domain-containing protein</fullName>
    </submittedName>
</protein>
<proteinExistence type="predicted"/>
<organism evidence="2 3">
    <name type="scientific">Marinomonas algarum</name>
    <dbReference type="NCBI Taxonomy" id="2883105"/>
    <lineage>
        <taxon>Bacteria</taxon>
        <taxon>Pseudomonadati</taxon>
        <taxon>Pseudomonadota</taxon>
        <taxon>Gammaproteobacteria</taxon>
        <taxon>Oceanospirillales</taxon>
        <taxon>Oceanospirillaceae</taxon>
        <taxon>Marinomonas</taxon>
    </lineage>
</organism>
<keyword evidence="1" id="KW-0732">Signal</keyword>
<dbReference type="AlphaFoldDB" id="A0A9X1IMW3"/>
<accession>A0A9X1IMW3</accession>
<feature type="signal peptide" evidence="1">
    <location>
        <begin position="1"/>
        <end position="23"/>
    </location>
</feature>
<evidence type="ECO:0000313" key="2">
    <source>
        <dbReference type="EMBL" id="MCB5162165.1"/>
    </source>
</evidence>
<name>A0A9X1IMW3_9GAMM</name>